<evidence type="ECO:0000313" key="2">
    <source>
        <dbReference type="Proteomes" id="UP000266723"/>
    </source>
</evidence>
<dbReference type="Proteomes" id="UP000266723">
    <property type="component" value="Unassembled WGS sequence"/>
</dbReference>
<proteinExistence type="predicted"/>
<keyword evidence="2" id="KW-1185">Reference proteome</keyword>
<name>A0ABQ7AL30_BRACR</name>
<evidence type="ECO:0000313" key="1">
    <source>
        <dbReference type="EMBL" id="KAF3498397.1"/>
    </source>
</evidence>
<sequence length="209" mass="23458">MSFNVEATLCPRLGEPLSAFSGCRLVTRHLVLNLPCCGQRLVALEILRGTWPWLPLEVYQGGRATMFPALGQGFFRGTTPMEFDECSKALCPPSYHVYLGFRYHLDSRTKRERWFSSYLLVVACCVSFRSGETVSFLSPRWLGLRDFREDTPIRDQLYGMIGRRRHVIAMYSPASIVDKLGDPALRTLPYGYGPISVVGTLVAAGDIGR</sequence>
<gene>
    <name evidence="1" type="ORF">DY000_02053634</name>
</gene>
<protein>
    <submittedName>
        <fullName evidence="1">Uncharacterized protein</fullName>
    </submittedName>
</protein>
<accession>A0ABQ7AL30</accession>
<organism evidence="1 2">
    <name type="scientific">Brassica cretica</name>
    <name type="common">Mustard</name>
    <dbReference type="NCBI Taxonomy" id="69181"/>
    <lineage>
        <taxon>Eukaryota</taxon>
        <taxon>Viridiplantae</taxon>
        <taxon>Streptophyta</taxon>
        <taxon>Embryophyta</taxon>
        <taxon>Tracheophyta</taxon>
        <taxon>Spermatophyta</taxon>
        <taxon>Magnoliopsida</taxon>
        <taxon>eudicotyledons</taxon>
        <taxon>Gunneridae</taxon>
        <taxon>Pentapetalae</taxon>
        <taxon>rosids</taxon>
        <taxon>malvids</taxon>
        <taxon>Brassicales</taxon>
        <taxon>Brassicaceae</taxon>
        <taxon>Brassiceae</taxon>
        <taxon>Brassica</taxon>
    </lineage>
</organism>
<reference evidence="1 2" key="1">
    <citation type="journal article" date="2020" name="BMC Genomics">
        <title>Intraspecific diversification of the crop wild relative Brassica cretica Lam. using demographic model selection.</title>
        <authorList>
            <person name="Kioukis A."/>
            <person name="Michalopoulou V.A."/>
            <person name="Briers L."/>
            <person name="Pirintsos S."/>
            <person name="Studholme D.J."/>
            <person name="Pavlidis P."/>
            <person name="Sarris P.F."/>
        </authorList>
    </citation>
    <scope>NUCLEOTIDE SEQUENCE [LARGE SCALE GENOMIC DNA]</scope>
    <source>
        <strain evidence="2">cv. PFS-1207/04</strain>
    </source>
</reference>
<dbReference type="EMBL" id="QGKV02002055">
    <property type="protein sequence ID" value="KAF3498397.1"/>
    <property type="molecule type" value="Genomic_DNA"/>
</dbReference>
<comment type="caution">
    <text evidence="1">The sequence shown here is derived from an EMBL/GenBank/DDBJ whole genome shotgun (WGS) entry which is preliminary data.</text>
</comment>